<dbReference type="Proteomes" id="UP001152607">
    <property type="component" value="Unassembled WGS sequence"/>
</dbReference>
<proteinExistence type="predicted"/>
<dbReference type="AlphaFoldDB" id="A0A9W4UUF2"/>
<keyword evidence="4" id="KW-1185">Reference proteome</keyword>
<dbReference type="Pfam" id="PF24809">
    <property type="entry name" value="DUF7708"/>
    <property type="match status" value="1"/>
</dbReference>
<evidence type="ECO:0000313" key="4">
    <source>
        <dbReference type="Proteomes" id="UP001152607"/>
    </source>
</evidence>
<evidence type="ECO:0000256" key="1">
    <source>
        <dbReference type="SAM" id="MobiDB-lite"/>
    </source>
</evidence>
<gene>
    <name evidence="3" type="ORF">PDIGIT_LOCUS14548</name>
</gene>
<protein>
    <recommendedName>
        <fullName evidence="2">DUF7708 domain-containing protein</fullName>
    </recommendedName>
</protein>
<dbReference type="EMBL" id="CAOQHR010000011">
    <property type="protein sequence ID" value="CAI6341352.1"/>
    <property type="molecule type" value="Genomic_DNA"/>
</dbReference>
<name>A0A9W4UUF2_9PLEO</name>
<sequence>MPQLEATLDEKNRKQVQECENQQQQIRDLVNNKRKFTDNERGALNITTIEAFQSYWDTTLNEKMQFDKSREKGVARAGKKVTNGLASAQEIVENFNPLMEIVKSLGAPFGGMALGTLCFVLVIAKNRVKREDLINSTLLDIQNRLPGFRMYQNMHMGNTELEYELQSTIVGAYKTFIDFSLEVSRFYSQKGITRWLKVFSNTGKIEITASAVGNAILDVRRICDELVDQNIHEIKIQNEVLIRIGEEHMKTINELLERQYTEKLDRLRIALRMDRYSAEDLQDQLITRTKGVAREYEASKALESVERSGAFRSWLLSHTSQMFVLSGRNDRHATHCWLSPVALKLIADKTAPEAAQNAANICIFEILNLRNEKNTFEHITRSLIYRLLLNSKHGLAEEGKVEKLDKEMEMYTRLAANPKVAVYQIQETLSKIMVQSLTLFDPGTTVWIILDRADQCRTSREKESSGTRNQQQKALLRTLVHAVEGSSIVLKILVVVNATDWDVQKHANDLRQKKEDSVVIETYEDEDITYGAGG</sequence>
<feature type="compositionally biased region" description="Basic and acidic residues" evidence="1">
    <location>
        <begin position="8"/>
        <end position="17"/>
    </location>
</feature>
<comment type="caution">
    <text evidence="3">The sequence shown here is derived from an EMBL/GenBank/DDBJ whole genome shotgun (WGS) entry which is preliminary data.</text>
</comment>
<feature type="domain" description="DUF7708" evidence="2">
    <location>
        <begin position="86"/>
        <end position="206"/>
    </location>
</feature>
<dbReference type="OrthoDB" id="5389929at2759"/>
<evidence type="ECO:0000313" key="3">
    <source>
        <dbReference type="EMBL" id="CAI6341352.1"/>
    </source>
</evidence>
<dbReference type="InterPro" id="IPR056125">
    <property type="entry name" value="DUF7708"/>
</dbReference>
<reference evidence="3" key="1">
    <citation type="submission" date="2023-01" db="EMBL/GenBank/DDBJ databases">
        <authorList>
            <person name="Van Ghelder C."/>
            <person name="Rancurel C."/>
        </authorList>
    </citation>
    <scope>NUCLEOTIDE SEQUENCE</scope>
    <source>
        <strain evidence="3">CNCM I-4278</strain>
    </source>
</reference>
<feature type="region of interest" description="Disordered" evidence="1">
    <location>
        <begin position="1"/>
        <end position="20"/>
    </location>
</feature>
<organism evidence="3 4">
    <name type="scientific">Periconia digitata</name>
    <dbReference type="NCBI Taxonomy" id="1303443"/>
    <lineage>
        <taxon>Eukaryota</taxon>
        <taxon>Fungi</taxon>
        <taxon>Dikarya</taxon>
        <taxon>Ascomycota</taxon>
        <taxon>Pezizomycotina</taxon>
        <taxon>Dothideomycetes</taxon>
        <taxon>Pleosporomycetidae</taxon>
        <taxon>Pleosporales</taxon>
        <taxon>Massarineae</taxon>
        <taxon>Periconiaceae</taxon>
        <taxon>Periconia</taxon>
    </lineage>
</organism>
<evidence type="ECO:0000259" key="2">
    <source>
        <dbReference type="Pfam" id="PF24809"/>
    </source>
</evidence>
<accession>A0A9W4UUF2</accession>